<gene>
    <name evidence="1" type="ORF">BDV28DRAFT_158056</name>
</gene>
<evidence type="ECO:0000313" key="2">
    <source>
        <dbReference type="Proteomes" id="UP000327118"/>
    </source>
</evidence>
<dbReference type="AlphaFoldDB" id="A0A5N6Z5N1"/>
<accession>A0A5N6Z5N1</accession>
<evidence type="ECO:0008006" key="3">
    <source>
        <dbReference type="Google" id="ProtNLM"/>
    </source>
</evidence>
<dbReference type="OrthoDB" id="4725912at2759"/>
<keyword evidence="2" id="KW-1185">Reference proteome</keyword>
<sequence length="234" mass="26266">MSFLPMDEKTKGFYPTQHYHYPDPNVPMPPPYTGYQAPVGHPQYPPQPYHTQGPVRSLKVEFTSWTTRHLIINDMGQDSVVYAADLHNRNPQMEFKAGATHAPFATVHMRALKPEMEIRLHGRDLNLRVKTRLKSETTFASLAFPNTFFTWKSTSALKSLDFECVDQNGVAVARFKPQCSLTLRKLGRLEILIPSAANGVAMDELAITGLAFMYYVYLQQTASANVAVSSVVVC</sequence>
<dbReference type="Proteomes" id="UP000327118">
    <property type="component" value="Unassembled WGS sequence"/>
</dbReference>
<name>A0A5N6Z5N1_9EURO</name>
<proteinExistence type="predicted"/>
<dbReference type="EMBL" id="ML739138">
    <property type="protein sequence ID" value="KAE8352196.1"/>
    <property type="molecule type" value="Genomic_DNA"/>
</dbReference>
<organism evidence="1 2">
    <name type="scientific">Aspergillus coremiiformis</name>
    <dbReference type="NCBI Taxonomy" id="138285"/>
    <lineage>
        <taxon>Eukaryota</taxon>
        <taxon>Fungi</taxon>
        <taxon>Dikarya</taxon>
        <taxon>Ascomycota</taxon>
        <taxon>Pezizomycotina</taxon>
        <taxon>Eurotiomycetes</taxon>
        <taxon>Eurotiomycetidae</taxon>
        <taxon>Eurotiales</taxon>
        <taxon>Aspergillaceae</taxon>
        <taxon>Aspergillus</taxon>
        <taxon>Aspergillus subgen. Circumdati</taxon>
    </lineage>
</organism>
<protein>
    <recommendedName>
        <fullName evidence="3">Tubby C-terminal-like domain-containing protein</fullName>
    </recommendedName>
</protein>
<reference evidence="2" key="1">
    <citation type="submission" date="2019-04" db="EMBL/GenBank/DDBJ databases">
        <title>Friends and foes A comparative genomics studyof 23 Aspergillus species from section Flavi.</title>
        <authorList>
            <consortium name="DOE Joint Genome Institute"/>
            <person name="Kjaerbolling I."/>
            <person name="Vesth T."/>
            <person name="Frisvad J.C."/>
            <person name="Nybo J.L."/>
            <person name="Theobald S."/>
            <person name="Kildgaard S."/>
            <person name="Isbrandt T."/>
            <person name="Kuo A."/>
            <person name="Sato A."/>
            <person name="Lyhne E.K."/>
            <person name="Kogle M.E."/>
            <person name="Wiebenga A."/>
            <person name="Kun R.S."/>
            <person name="Lubbers R.J."/>
            <person name="Makela M.R."/>
            <person name="Barry K."/>
            <person name="Chovatia M."/>
            <person name="Clum A."/>
            <person name="Daum C."/>
            <person name="Haridas S."/>
            <person name="He G."/>
            <person name="LaButti K."/>
            <person name="Lipzen A."/>
            <person name="Mondo S."/>
            <person name="Riley R."/>
            <person name="Salamov A."/>
            <person name="Simmons B.A."/>
            <person name="Magnuson J.K."/>
            <person name="Henrissat B."/>
            <person name="Mortensen U.H."/>
            <person name="Larsen T.O."/>
            <person name="Devries R.P."/>
            <person name="Grigoriev I.V."/>
            <person name="Machida M."/>
            <person name="Baker S.E."/>
            <person name="Andersen M.R."/>
        </authorList>
    </citation>
    <scope>NUCLEOTIDE SEQUENCE [LARGE SCALE GENOMIC DNA]</scope>
    <source>
        <strain evidence="2">CBS 553.77</strain>
    </source>
</reference>
<evidence type="ECO:0000313" key="1">
    <source>
        <dbReference type="EMBL" id="KAE8352196.1"/>
    </source>
</evidence>